<keyword evidence="2" id="KW-0245">EGF-like domain</keyword>
<dbReference type="GO" id="GO:0016020">
    <property type="term" value="C:membrane"/>
    <property type="evidence" value="ECO:0007669"/>
    <property type="project" value="InterPro"/>
</dbReference>
<dbReference type="GeneID" id="111110646"/>
<evidence type="ECO:0000313" key="7">
    <source>
        <dbReference type="Proteomes" id="UP000694844"/>
    </source>
</evidence>
<evidence type="ECO:0000313" key="8">
    <source>
        <dbReference type="RefSeq" id="XP_022302946.1"/>
    </source>
</evidence>
<protein>
    <submittedName>
        <fullName evidence="8">Uncharacterized protein LOC111110646</fullName>
    </submittedName>
</protein>
<evidence type="ECO:0000256" key="4">
    <source>
        <dbReference type="ARBA" id="ARBA00023157"/>
    </source>
</evidence>
<feature type="domain" description="DSL" evidence="6">
    <location>
        <begin position="47"/>
        <end position="102"/>
    </location>
</feature>
<evidence type="ECO:0000256" key="3">
    <source>
        <dbReference type="ARBA" id="ARBA00022737"/>
    </source>
</evidence>
<dbReference type="Proteomes" id="UP000694844">
    <property type="component" value="Chromosome 8"/>
</dbReference>
<proteinExistence type="predicted"/>
<evidence type="ECO:0000256" key="1">
    <source>
        <dbReference type="ARBA" id="ARBA00022473"/>
    </source>
</evidence>
<evidence type="ECO:0000256" key="2">
    <source>
        <dbReference type="ARBA" id="ARBA00022536"/>
    </source>
</evidence>
<evidence type="ECO:0000256" key="5">
    <source>
        <dbReference type="SAM" id="Phobius"/>
    </source>
</evidence>
<keyword evidence="5" id="KW-0472">Membrane</keyword>
<dbReference type="Gene3D" id="2.10.25.140">
    <property type="match status" value="3"/>
</dbReference>
<organism evidence="7 8">
    <name type="scientific">Crassostrea virginica</name>
    <name type="common">Eastern oyster</name>
    <dbReference type="NCBI Taxonomy" id="6565"/>
    <lineage>
        <taxon>Eukaryota</taxon>
        <taxon>Metazoa</taxon>
        <taxon>Spiralia</taxon>
        <taxon>Lophotrochozoa</taxon>
        <taxon>Mollusca</taxon>
        <taxon>Bivalvia</taxon>
        <taxon>Autobranchia</taxon>
        <taxon>Pteriomorphia</taxon>
        <taxon>Ostreida</taxon>
        <taxon>Ostreoidea</taxon>
        <taxon>Ostreidae</taxon>
        <taxon>Crassostrea</taxon>
    </lineage>
</organism>
<dbReference type="SMART" id="SM00051">
    <property type="entry name" value="DSL"/>
    <property type="match status" value="1"/>
</dbReference>
<dbReference type="OrthoDB" id="6133727at2759"/>
<dbReference type="Pfam" id="PF01414">
    <property type="entry name" value="DSL"/>
    <property type="match status" value="2"/>
</dbReference>
<accession>A0A8B8BJ22</accession>
<name>A0A8B8BJ22_CRAVI</name>
<dbReference type="RefSeq" id="XP_022302946.1">
    <property type="nucleotide sequence ID" value="XM_022447238.1"/>
</dbReference>
<dbReference type="AlphaFoldDB" id="A0A8B8BJ22"/>
<dbReference type="InterPro" id="IPR001774">
    <property type="entry name" value="DSL"/>
</dbReference>
<keyword evidence="5" id="KW-0812">Transmembrane</keyword>
<gene>
    <name evidence="8" type="primary">LOC111110646</name>
</gene>
<keyword evidence="7" id="KW-1185">Reference proteome</keyword>
<dbReference type="GO" id="GO:0007154">
    <property type="term" value="P:cell communication"/>
    <property type="evidence" value="ECO:0007669"/>
    <property type="project" value="InterPro"/>
</dbReference>
<evidence type="ECO:0000259" key="6">
    <source>
        <dbReference type="SMART" id="SM00051"/>
    </source>
</evidence>
<keyword evidence="5" id="KW-1133">Transmembrane helix</keyword>
<feature type="transmembrane region" description="Helical" evidence="5">
    <location>
        <begin position="292"/>
        <end position="316"/>
    </location>
</feature>
<keyword evidence="4" id="KW-1015">Disulfide bond</keyword>
<sequence>MRCNINFFGEQCDTFCNTSMTHGNCSPNGTRQCDLNYFGENCDVFCHVKAPRGNCSQNGTVQCNINFFGEQCDTFCNASMTHGNCSKNGTRQCDENYFGENCSIVNNISSGHLNCSLKGVSEFDHACFEELCLEFFYSNNVLVCQNIFSEKHCDDMWLHCSNRVLELFSTADDGVYSLNIALNGVFNKRTIPTFFQNLSLILGCSHKKWNYNVSSVVLDARKSTNTTNTIVTFQLVCNNSFITSEHFQKSCNEHRVEINERITPFKILHQSFVQVTDDRQHHGCCGDWLSKYWRLLASVLGVISIALALICSVMAIKMNLHRQILVTPRFSEKYTTEESSVT</sequence>
<reference evidence="8" key="1">
    <citation type="submission" date="2025-08" db="UniProtKB">
        <authorList>
            <consortium name="RefSeq"/>
        </authorList>
    </citation>
    <scope>IDENTIFICATION</scope>
    <source>
        <tissue evidence="8">Whole sample</tissue>
    </source>
</reference>
<keyword evidence="1" id="KW-0217">Developmental protein</keyword>
<keyword evidence="3" id="KW-0677">Repeat</keyword>
<dbReference type="KEGG" id="cvn:111110646"/>